<keyword evidence="2" id="KW-0808">Transferase</keyword>
<dbReference type="GO" id="GO:0006206">
    <property type="term" value="P:pyrimidine nucleobase metabolic process"/>
    <property type="evidence" value="ECO:0007669"/>
    <property type="project" value="InterPro"/>
</dbReference>
<dbReference type="NCBIfam" id="TIGR02645">
    <property type="entry name" value="ARCH_P_rylase"/>
    <property type="match status" value="1"/>
</dbReference>
<dbReference type="InterPro" id="IPR013102">
    <property type="entry name" value="PYNP_C"/>
</dbReference>
<dbReference type="InterPro" id="IPR000312">
    <property type="entry name" value="Glycosyl_Trfase_fam3"/>
</dbReference>
<dbReference type="InterPro" id="IPR036320">
    <property type="entry name" value="Glycosyl_Trfase_fam3_N_dom_sf"/>
</dbReference>
<evidence type="ECO:0000313" key="6">
    <source>
        <dbReference type="Proteomes" id="UP000034816"/>
    </source>
</evidence>
<feature type="coiled-coil region" evidence="3">
    <location>
        <begin position="343"/>
        <end position="370"/>
    </location>
</feature>
<evidence type="ECO:0000256" key="1">
    <source>
        <dbReference type="ARBA" id="ARBA00022676"/>
    </source>
</evidence>
<dbReference type="Pfam" id="PF02885">
    <property type="entry name" value="Glycos_trans_3N"/>
    <property type="match status" value="1"/>
</dbReference>
<protein>
    <recommendedName>
        <fullName evidence="4">Pyrimidine nucleoside phosphorylase C-terminal domain-containing protein</fullName>
    </recommendedName>
</protein>
<dbReference type="InterPro" id="IPR036566">
    <property type="entry name" value="PYNP-like_C_sf"/>
</dbReference>
<dbReference type="InterPro" id="IPR000053">
    <property type="entry name" value="Thymidine/pyrmidine_PPase"/>
</dbReference>
<name>A0A0G0F7L5_9BACT</name>
<dbReference type="Pfam" id="PF00591">
    <property type="entry name" value="Glycos_transf_3"/>
    <property type="match status" value="1"/>
</dbReference>
<dbReference type="SUPFAM" id="SSF52418">
    <property type="entry name" value="Nucleoside phosphorylase/phosphoribosyltransferase catalytic domain"/>
    <property type="match status" value="1"/>
</dbReference>
<comment type="caution">
    <text evidence="5">The sequence shown here is derived from an EMBL/GenBank/DDBJ whole genome shotgun (WGS) entry which is preliminary data.</text>
</comment>
<proteinExistence type="predicted"/>
<dbReference type="GO" id="GO:0006213">
    <property type="term" value="P:pyrimidine nucleoside metabolic process"/>
    <property type="evidence" value="ECO:0007669"/>
    <property type="project" value="InterPro"/>
</dbReference>
<dbReference type="Proteomes" id="UP000034816">
    <property type="component" value="Unassembled WGS sequence"/>
</dbReference>
<keyword evidence="1" id="KW-0328">Glycosyltransferase</keyword>
<dbReference type="PANTHER" id="PTHR10515:SF0">
    <property type="entry name" value="THYMIDINE PHOSPHORYLASE"/>
    <property type="match status" value="1"/>
</dbReference>
<dbReference type="InterPro" id="IPR035902">
    <property type="entry name" value="Nuc_phospho_transferase"/>
</dbReference>
<dbReference type="Gene3D" id="2.40.40.20">
    <property type="match status" value="1"/>
</dbReference>
<gene>
    <name evidence="5" type="ORF">UR73_C0032G0005</name>
</gene>
<dbReference type="Gene3D" id="3.40.1030.10">
    <property type="entry name" value="Nucleoside phosphorylase/phosphoribosyltransferase catalytic domain"/>
    <property type="match status" value="1"/>
</dbReference>
<evidence type="ECO:0000259" key="4">
    <source>
        <dbReference type="SMART" id="SM00941"/>
    </source>
</evidence>
<dbReference type="GO" id="GO:0016763">
    <property type="term" value="F:pentosyltransferase activity"/>
    <property type="evidence" value="ECO:0007669"/>
    <property type="project" value="InterPro"/>
</dbReference>
<accession>A0A0G0F7L5</accession>
<dbReference type="InterPro" id="IPR017459">
    <property type="entry name" value="Glycosyl_Trfase_fam3_N_dom"/>
</dbReference>
<dbReference type="NCBIfam" id="NF003338">
    <property type="entry name" value="PRK04350.1"/>
    <property type="match status" value="1"/>
</dbReference>
<dbReference type="GO" id="GO:0004645">
    <property type="term" value="F:1,4-alpha-oligoglucan phosphorylase activity"/>
    <property type="evidence" value="ECO:0007669"/>
    <property type="project" value="InterPro"/>
</dbReference>
<dbReference type="SUPFAM" id="SSF47648">
    <property type="entry name" value="Nucleoside phosphorylase/phosphoribosyltransferase N-terminal domain"/>
    <property type="match status" value="1"/>
</dbReference>
<evidence type="ECO:0000256" key="3">
    <source>
        <dbReference type="SAM" id="Coils"/>
    </source>
</evidence>
<dbReference type="Gene3D" id="1.20.970.10">
    <property type="entry name" value="Transferase, Pyrimidine Nucleoside Phosphorylase, Chain C"/>
    <property type="match status" value="1"/>
</dbReference>
<sequence length="504" mass="55419">MSYYLRSKSLDLGEDNDFNVVLNSEDAQRMGIREGETLMIGFGEVELYADVFETDTLVKEGEIGLYEEIWQNYNVEEGSRIYADIPERSKSLEAISNKLLGHSLSKKDLELIMADIGSKKIREVEIAFFVSTFFNPGFNDDEILWMTEGMAESGDVLSFKELAGKDGLVVDKHSIGGVAGKGITPTLIPILVSGGLLVPNTSTRAITSPAGTSDILEVVMPVKLTKEQIMEVVKKTGGCMFWGGSLSISPADDIIINVERSLRIQEFQKVLVSIVAKKIAMGVNHVLIDLPYGKGSKLESVEEAQMLEKEFKKLFFKVGIECETIKRIVRGPDGPAIGPNLEIKECLKVLERAEDRSKALEDVVLNMADKLFESTEKVARGEGKKYAQQLLESGKALDKFWEIAFAQGATKKIKSSEISAGKFEYDVVSKESGKIDMINNAELVNIARALGNPKIKEAGIYIHKLNGEKVSKGDVLMTIYATSSGRLESGKKAVDVNKLFCISC</sequence>
<dbReference type="PANTHER" id="PTHR10515">
    <property type="entry name" value="THYMIDINE PHOSPHORYLASE"/>
    <property type="match status" value="1"/>
</dbReference>
<dbReference type="InterPro" id="IPR013466">
    <property type="entry name" value="Thymidine/AMP_Pase"/>
</dbReference>
<evidence type="ECO:0000313" key="5">
    <source>
        <dbReference type="EMBL" id="KKP75537.1"/>
    </source>
</evidence>
<dbReference type="PATRIC" id="fig|1619097.3.peg.302"/>
<organism evidence="5 6">
    <name type="scientific">candidate division WS6 bacterium GW2011_GWF1_35_23</name>
    <dbReference type="NCBI Taxonomy" id="1619097"/>
    <lineage>
        <taxon>Bacteria</taxon>
        <taxon>Candidatus Dojkabacteria</taxon>
    </lineage>
</organism>
<dbReference type="SUPFAM" id="SSF54680">
    <property type="entry name" value="Pyrimidine nucleoside phosphorylase C-terminal domain"/>
    <property type="match status" value="1"/>
</dbReference>
<reference evidence="5 6" key="1">
    <citation type="journal article" date="2015" name="Nature">
        <title>rRNA introns, odd ribosomes, and small enigmatic genomes across a large radiation of phyla.</title>
        <authorList>
            <person name="Brown C.T."/>
            <person name="Hug L.A."/>
            <person name="Thomas B.C."/>
            <person name="Sharon I."/>
            <person name="Castelle C.J."/>
            <person name="Singh A."/>
            <person name="Wilkins M.J."/>
            <person name="Williams K.H."/>
            <person name="Banfield J.F."/>
        </authorList>
    </citation>
    <scope>NUCLEOTIDE SEQUENCE [LARGE SCALE GENOMIC DNA]</scope>
</reference>
<evidence type="ECO:0000256" key="2">
    <source>
        <dbReference type="ARBA" id="ARBA00022679"/>
    </source>
</evidence>
<dbReference type="SMART" id="SM00941">
    <property type="entry name" value="PYNP_C"/>
    <property type="match status" value="1"/>
</dbReference>
<dbReference type="GO" id="GO:0005829">
    <property type="term" value="C:cytosol"/>
    <property type="evidence" value="ECO:0007669"/>
    <property type="project" value="TreeGrafter"/>
</dbReference>
<dbReference type="Gene3D" id="3.90.1170.30">
    <property type="entry name" value="Pyrimidine nucleoside phosphorylase-like, C-terminal domain"/>
    <property type="match status" value="1"/>
</dbReference>
<feature type="domain" description="Pyrimidine nucleoside phosphorylase C-terminal" evidence="4">
    <location>
        <begin position="434"/>
        <end position="500"/>
    </location>
</feature>
<keyword evidence="3" id="KW-0175">Coiled coil</keyword>
<dbReference type="AlphaFoldDB" id="A0A0G0F7L5"/>
<dbReference type="EMBL" id="LBQH01000032">
    <property type="protein sequence ID" value="KKP75537.1"/>
    <property type="molecule type" value="Genomic_DNA"/>
</dbReference>
<dbReference type="Pfam" id="PF07831">
    <property type="entry name" value="PYNP_C"/>
    <property type="match status" value="1"/>
</dbReference>